<dbReference type="PROSITE" id="PS51257">
    <property type="entry name" value="PROKAR_LIPOPROTEIN"/>
    <property type="match status" value="1"/>
</dbReference>
<accession>A0A3E1QEB8</accession>
<dbReference type="Proteomes" id="UP000261082">
    <property type="component" value="Unassembled WGS sequence"/>
</dbReference>
<sequence length="251" mass="27904">MKKSIFLIMLLAFLGCDSDKGLNCFQAAGDIVQEEFAVGTFSKITVWERTQLFIKQGDIQKVVVETGENLLNDIEVQVEDGMLNLRNNNGCNLVRDYGLTKVYVTTPNIDRIRNSSGLSVESIGTLSFPNLTLISEDQENEDEYHIDGDFKLNLQVENLQIVANGLSNFFLTGTANTANFGIYAGDVRIQAANLLVGQLTIFHRGTQDMIVNPQEAIRGKIVSLGDIIAKNRPPIVEVEALYRGRLIFEEQ</sequence>
<dbReference type="OrthoDB" id="1466971at2"/>
<dbReference type="RefSeq" id="WP_117159546.1">
    <property type="nucleotide sequence ID" value="NZ_QVID01000001.1"/>
</dbReference>
<reference evidence="2 3" key="1">
    <citation type="journal article" date="2007" name="Int. J. Syst. Evol. Microbiol.">
        <title>Marixanthomonas ophiurae gen. nov., sp. nov., a marine bacterium of the family Flavobacteriaceae isolated from a deep-sea brittle star.</title>
        <authorList>
            <person name="Romanenko L.A."/>
            <person name="Uchino M."/>
            <person name="Frolova G.M."/>
            <person name="Mikhailov V.V."/>
        </authorList>
    </citation>
    <scope>NUCLEOTIDE SEQUENCE [LARGE SCALE GENOMIC DNA]</scope>
    <source>
        <strain evidence="2 3">KMM 3046</strain>
    </source>
</reference>
<protein>
    <submittedName>
        <fullName evidence="2">DUF2807 domain-containing protein</fullName>
    </submittedName>
</protein>
<dbReference type="AlphaFoldDB" id="A0A3E1QEB8"/>
<dbReference type="Gene3D" id="2.160.20.120">
    <property type="match status" value="1"/>
</dbReference>
<organism evidence="2 3">
    <name type="scientific">Marixanthomonas ophiurae</name>
    <dbReference type="NCBI Taxonomy" id="387659"/>
    <lineage>
        <taxon>Bacteria</taxon>
        <taxon>Pseudomonadati</taxon>
        <taxon>Bacteroidota</taxon>
        <taxon>Flavobacteriia</taxon>
        <taxon>Flavobacteriales</taxon>
        <taxon>Flavobacteriaceae</taxon>
        <taxon>Marixanthomonas</taxon>
    </lineage>
</organism>
<dbReference type="InterPro" id="IPR021255">
    <property type="entry name" value="DUF2807"/>
</dbReference>
<evidence type="ECO:0000313" key="2">
    <source>
        <dbReference type="EMBL" id="RFN60493.1"/>
    </source>
</evidence>
<dbReference type="Pfam" id="PF10988">
    <property type="entry name" value="DUF2807"/>
    <property type="match status" value="1"/>
</dbReference>
<dbReference type="EMBL" id="QVID01000001">
    <property type="protein sequence ID" value="RFN60493.1"/>
    <property type="molecule type" value="Genomic_DNA"/>
</dbReference>
<feature type="domain" description="Putative auto-transporter adhesin head GIN" evidence="1">
    <location>
        <begin position="41"/>
        <end position="233"/>
    </location>
</feature>
<proteinExistence type="predicted"/>
<keyword evidence="3" id="KW-1185">Reference proteome</keyword>
<comment type="caution">
    <text evidence="2">The sequence shown here is derived from an EMBL/GenBank/DDBJ whole genome shotgun (WGS) entry which is preliminary data.</text>
</comment>
<gene>
    <name evidence="2" type="ORF">DZ858_06830</name>
</gene>
<evidence type="ECO:0000313" key="3">
    <source>
        <dbReference type="Proteomes" id="UP000261082"/>
    </source>
</evidence>
<name>A0A3E1QEB8_9FLAO</name>
<evidence type="ECO:0000259" key="1">
    <source>
        <dbReference type="Pfam" id="PF10988"/>
    </source>
</evidence>